<name>A0ABS7RYE8_9ENTR</name>
<gene>
    <name evidence="1" type="ORF">ITX56_16225</name>
</gene>
<comment type="caution">
    <text evidence="1">The sequence shown here is derived from an EMBL/GenBank/DDBJ whole genome shotgun (WGS) entry which is preliminary data.</text>
</comment>
<sequence>MRELNNQEMDAVSGAGLFADAAALLGKGIGGIVDAACKTGTEASTAGEAMGRGIGLIVENSVTILQSLFSGLSGLFSKN</sequence>
<accession>A0ABS7RYE8</accession>
<evidence type="ECO:0000313" key="1">
    <source>
        <dbReference type="EMBL" id="MBZ0059324.1"/>
    </source>
</evidence>
<reference evidence="1 2" key="1">
    <citation type="submission" date="2020-11" db="EMBL/GenBank/DDBJ databases">
        <title>Draft Genome of Enterobacter sp. strain EMC7.</title>
        <authorList>
            <person name="Barman P."/>
            <person name="Sinha S."/>
            <person name="Sen S."/>
            <person name="Chakraborty R."/>
        </authorList>
    </citation>
    <scope>NUCLEOTIDE SEQUENCE [LARGE SCALE GENOMIC DNA]</scope>
    <source>
        <strain evidence="1 2">EMC7</strain>
    </source>
</reference>
<organism evidence="1 2">
    <name type="scientific">Leclercia barmai</name>
    <dbReference type="NCBI Taxonomy" id="2785629"/>
    <lineage>
        <taxon>Bacteria</taxon>
        <taxon>Pseudomonadati</taxon>
        <taxon>Pseudomonadota</taxon>
        <taxon>Gammaproteobacteria</taxon>
        <taxon>Enterobacterales</taxon>
        <taxon>Enterobacteriaceae</taxon>
        <taxon>Leclercia</taxon>
    </lineage>
</organism>
<keyword evidence="2" id="KW-1185">Reference proteome</keyword>
<dbReference type="Proteomes" id="UP000706580">
    <property type="component" value="Unassembled WGS sequence"/>
</dbReference>
<evidence type="ECO:0008006" key="3">
    <source>
        <dbReference type="Google" id="ProtNLM"/>
    </source>
</evidence>
<proteinExistence type="predicted"/>
<evidence type="ECO:0000313" key="2">
    <source>
        <dbReference type="Proteomes" id="UP000706580"/>
    </source>
</evidence>
<dbReference type="EMBL" id="JADMNK010000009">
    <property type="protein sequence ID" value="MBZ0059324.1"/>
    <property type="molecule type" value="Genomic_DNA"/>
</dbReference>
<dbReference type="RefSeq" id="WP_223075067.1">
    <property type="nucleotide sequence ID" value="NZ_JADMNK010000009.1"/>
</dbReference>
<protein>
    <recommendedName>
        <fullName evidence="3">Bacteriocin</fullName>
    </recommendedName>
</protein>